<evidence type="ECO:0000256" key="1">
    <source>
        <dbReference type="ARBA" id="ARBA00004651"/>
    </source>
</evidence>
<dbReference type="GO" id="GO:0009103">
    <property type="term" value="P:lipopolysaccharide biosynthetic process"/>
    <property type="evidence" value="ECO:0007669"/>
    <property type="project" value="UniProtKB-ARBA"/>
</dbReference>
<gene>
    <name evidence="11" type="ORF">HYZ11_11975</name>
</gene>
<keyword evidence="4" id="KW-0808">Transferase</keyword>
<accession>A0A932I1R9</accession>
<evidence type="ECO:0000313" key="11">
    <source>
        <dbReference type="EMBL" id="MBI3128315.1"/>
    </source>
</evidence>
<dbReference type="GO" id="GO:0016763">
    <property type="term" value="F:pentosyltransferase activity"/>
    <property type="evidence" value="ECO:0007669"/>
    <property type="project" value="TreeGrafter"/>
</dbReference>
<feature type="domain" description="Glycosyltransferase RgtA/B/C/D-like" evidence="10">
    <location>
        <begin position="72"/>
        <end position="227"/>
    </location>
</feature>
<sequence>MAGGPAPGAPARPVPAWIPLALLAIPVLLVWINLGGGAAKLPVEARSREIIQTMARTGDWLVPRVDGKPFLSKPPLYHWIGAISARIRGEADWWSARVPSAIGAMVMLAVTVAWGTALGGPALGGLAGLLTGMMALFLIMARRGSPDMAFSAACVAALYLFERLWHGRRRNLLPAFGLSLALAALAKGTTLLPVVGIPAALALTLRRGWGRVFRREVLMWLAAAALAGGSWYLLVFVQMPKEAIHWALLEGLQPVGVEVVGHTGRHFRAFWYYLYRIWDIAIPVSVLLPLTARHVWRAGRWRGRGGWAFVVWTFVVVLVFFSVLPAKQPHYLLPVLPLLGLMAADALLAHIDDPPGSLGEKFLTSSQAVLLVLLAAGTLLGLGFTLFIAPSWLAGLSVLGGVGALVLTGRGWMARRRREAWLGAVAAAGCLGLLYFGAFEEWKSLDRQADRAEAQSQAPEKPAAPIPPGGGAKKP</sequence>
<dbReference type="InterPro" id="IPR050297">
    <property type="entry name" value="LipidA_mod_glycosyltrf_83"/>
</dbReference>
<feature type="transmembrane region" description="Helical" evidence="9">
    <location>
        <begin position="270"/>
        <end position="292"/>
    </location>
</feature>
<comment type="caution">
    <text evidence="11">The sequence shown here is derived from an EMBL/GenBank/DDBJ whole genome shotgun (WGS) entry which is preliminary data.</text>
</comment>
<feature type="region of interest" description="Disordered" evidence="8">
    <location>
        <begin position="449"/>
        <end position="475"/>
    </location>
</feature>
<evidence type="ECO:0000256" key="5">
    <source>
        <dbReference type="ARBA" id="ARBA00022692"/>
    </source>
</evidence>
<feature type="transmembrane region" description="Helical" evidence="9">
    <location>
        <begin position="304"/>
        <end position="324"/>
    </location>
</feature>
<evidence type="ECO:0000256" key="6">
    <source>
        <dbReference type="ARBA" id="ARBA00022989"/>
    </source>
</evidence>
<organism evidence="11 12">
    <name type="scientific">Tectimicrobiota bacterium</name>
    <dbReference type="NCBI Taxonomy" id="2528274"/>
    <lineage>
        <taxon>Bacteria</taxon>
        <taxon>Pseudomonadati</taxon>
        <taxon>Nitrospinota/Tectimicrobiota group</taxon>
        <taxon>Candidatus Tectimicrobiota</taxon>
    </lineage>
</organism>
<feature type="transmembrane region" description="Helical" evidence="9">
    <location>
        <begin position="368"/>
        <end position="388"/>
    </location>
</feature>
<evidence type="ECO:0000256" key="2">
    <source>
        <dbReference type="ARBA" id="ARBA00022475"/>
    </source>
</evidence>
<feature type="transmembrane region" description="Helical" evidence="9">
    <location>
        <begin position="420"/>
        <end position="438"/>
    </location>
</feature>
<keyword evidence="6 9" id="KW-1133">Transmembrane helix</keyword>
<evidence type="ECO:0000256" key="8">
    <source>
        <dbReference type="SAM" id="MobiDB-lite"/>
    </source>
</evidence>
<feature type="transmembrane region" description="Helical" evidence="9">
    <location>
        <begin position="394"/>
        <end position="413"/>
    </location>
</feature>
<evidence type="ECO:0000259" key="10">
    <source>
        <dbReference type="Pfam" id="PF13231"/>
    </source>
</evidence>
<keyword evidence="2" id="KW-1003">Cell membrane</keyword>
<feature type="transmembrane region" description="Helical" evidence="9">
    <location>
        <begin position="148"/>
        <end position="166"/>
    </location>
</feature>
<evidence type="ECO:0000256" key="7">
    <source>
        <dbReference type="ARBA" id="ARBA00023136"/>
    </source>
</evidence>
<evidence type="ECO:0000256" key="3">
    <source>
        <dbReference type="ARBA" id="ARBA00022676"/>
    </source>
</evidence>
<keyword evidence="5 9" id="KW-0812">Transmembrane</keyword>
<dbReference type="Proteomes" id="UP000782312">
    <property type="component" value="Unassembled WGS sequence"/>
</dbReference>
<name>A0A932I1R9_UNCTE</name>
<proteinExistence type="predicted"/>
<comment type="subcellular location">
    <subcellularLocation>
        <location evidence="1">Cell membrane</location>
        <topology evidence="1">Multi-pass membrane protein</topology>
    </subcellularLocation>
</comment>
<dbReference type="PANTHER" id="PTHR33908:SF11">
    <property type="entry name" value="MEMBRANE PROTEIN"/>
    <property type="match status" value="1"/>
</dbReference>
<protein>
    <submittedName>
        <fullName evidence="11">Glycosyltransferase family 39 protein</fullName>
    </submittedName>
</protein>
<dbReference type="AlphaFoldDB" id="A0A932I1R9"/>
<keyword evidence="3" id="KW-0328">Glycosyltransferase</keyword>
<evidence type="ECO:0000256" key="4">
    <source>
        <dbReference type="ARBA" id="ARBA00022679"/>
    </source>
</evidence>
<feature type="transmembrane region" description="Helical" evidence="9">
    <location>
        <begin position="16"/>
        <end position="39"/>
    </location>
</feature>
<evidence type="ECO:0000313" key="12">
    <source>
        <dbReference type="Proteomes" id="UP000782312"/>
    </source>
</evidence>
<dbReference type="Pfam" id="PF13231">
    <property type="entry name" value="PMT_2"/>
    <property type="match status" value="1"/>
</dbReference>
<dbReference type="InterPro" id="IPR038731">
    <property type="entry name" value="RgtA/B/C-like"/>
</dbReference>
<dbReference type="PANTHER" id="PTHR33908">
    <property type="entry name" value="MANNOSYLTRANSFERASE YKCB-RELATED"/>
    <property type="match status" value="1"/>
</dbReference>
<feature type="transmembrane region" description="Helical" evidence="9">
    <location>
        <begin position="122"/>
        <end position="141"/>
    </location>
</feature>
<feature type="transmembrane region" description="Helical" evidence="9">
    <location>
        <begin position="96"/>
        <end position="116"/>
    </location>
</feature>
<dbReference type="GO" id="GO:0005886">
    <property type="term" value="C:plasma membrane"/>
    <property type="evidence" value="ECO:0007669"/>
    <property type="project" value="UniProtKB-SubCell"/>
</dbReference>
<feature type="transmembrane region" description="Helical" evidence="9">
    <location>
        <begin position="217"/>
        <end position="239"/>
    </location>
</feature>
<keyword evidence="7 9" id="KW-0472">Membrane</keyword>
<dbReference type="EMBL" id="JACPUR010000027">
    <property type="protein sequence ID" value="MBI3128315.1"/>
    <property type="molecule type" value="Genomic_DNA"/>
</dbReference>
<reference evidence="11" key="1">
    <citation type="submission" date="2020-07" db="EMBL/GenBank/DDBJ databases">
        <title>Huge and variable diversity of episymbiotic CPR bacteria and DPANN archaea in groundwater ecosystems.</title>
        <authorList>
            <person name="He C.Y."/>
            <person name="Keren R."/>
            <person name="Whittaker M."/>
            <person name="Farag I.F."/>
            <person name="Doudna J."/>
            <person name="Cate J.H.D."/>
            <person name="Banfield J.F."/>
        </authorList>
    </citation>
    <scope>NUCLEOTIDE SEQUENCE</scope>
    <source>
        <strain evidence="11">NC_groundwater_763_Ag_S-0.2um_68_21</strain>
    </source>
</reference>
<evidence type="ECO:0000256" key="9">
    <source>
        <dbReference type="SAM" id="Phobius"/>
    </source>
</evidence>
<feature type="transmembrane region" description="Helical" evidence="9">
    <location>
        <begin position="178"/>
        <end position="205"/>
    </location>
</feature>
<feature type="transmembrane region" description="Helical" evidence="9">
    <location>
        <begin position="330"/>
        <end position="348"/>
    </location>
</feature>